<dbReference type="OrthoDB" id="2549520at2759"/>
<reference evidence="2 3" key="1">
    <citation type="journal article" date="2006" name="Nature">
        <title>Insights from the genome of the biotrophic fungal plant pathogen Ustilago maydis.</title>
        <authorList>
            <person name="Kamper J."/>
            <person name="Kahmann R."/>
            <person name="Bolker M."/>
            <person name="Ma L.J."/>
            <person name="Brefort T."/>
            <person name="Saville B.J."/>
            <person name="Banuett F."/>
            <person name="Kronstad J.W."/>
            <person name="Gold S.E."/>
            <person name="Muller O."/>
            <person name="Perlin M.H."/>
            <person name="Wosten H.A."/>
            <person name="de Vries R."/>
            <person name="Ruiz-Herrera J."/>
            <person name="Reynaga-Pena C.G."/>
            <person name="Snetselaar K."/>
            <person name="McCann M."/>
            <person name="Perez-Martin J."/>
            <person name="Feldbrugge M."/>
            <person name="Basse C.W."/>
            <person name="Steinberg G."/>
            <person name="Ibeas J.I."/>
            <person name="Holloman W."/>
            <person name="Guzman P."/>
            <person name="Farman M."/>
            <person name="Stajich J.E."/>
            <person name="Sentandreu R."/>
            <person name="Gonzalez-Prieto J.M."/>
            <person name="Kennell J.C."/>
            <person name="Molina L."/>
            <person name="Schirawski J."/>
            <person name="Mendoza-Mendoza A."/>
            <person name="Greilinger D."/>
            <person name="Munch K."/>
            <person name="Rossel N."/>
            <person name="Scherer M."/>
            <person name="Vranes M."/>
            <person name="Ladendorf O."/>
            <person name="Vincon V."/>
            <person name="Fuchs U."/>
            <person name="Sandrock B."/>
            <person name="Meng S."/>
            <person name="Ho E.C."/>
            <person name="Cahill M.J."/>
            <person name="Boyce K.J."/>
            <person name="Klose J."/>
            <person name="Klosterman S.J."/>
            <person name="Deelstra H.J."/>
            <person name="Ortiz-Castellanos L."/>
            <person name="Li W."/>
            <person name="Sanchez-Alonso P."/>
            <person name="Schreier P.H."/>
            <person name="Hauser-Hahn I."/>
            <person name="Vaupel M."/>
            <person name="Koopmann E."/>
            <person name="Friedrich G."/>
            <person name="Voss H."/>
            <person name="Schluter T."/>
            <person name="Margolis J."/>
            <person name="Platt D."/>
            <person name="Swimmer C."/>
            <person name="Gnirke A."/>
            <person name="Chen F."/>
            <person name="Vysotskaia V."/>
            <person name="Mannhaupt G."/>
            <person name="Guldener U."/>
            <person name="Munsterkotter M."/>
            <person name="Haase D."/>
            <person name="Oesterheld M."/>
            <person name="Mewes H.W."/>
            <person name="Mauceli E.W."/>
            <person name="DeCaprio D."/>
            <person name="Wade C.M."/>
            <person name="Butler J."/>
            <person name="Young S."/>
            <person name="Jaffe D.B."/>
            <person name="Calvo S."/>
            <person name="Nusbaum C."/>
            <person name="Galagan J."/>
            <person name="Birren B.W."/>
        </authorList>
    </citation>
    <scope>NUCLEOTIDE SEQUENCE [LARGE SCALE GENOMIC DNA]</scope>
    <source>
        <strain evidence="3">DSM 14603 / FGSC 9021 / UM521</strain>
    </source>
</reference>
<dbReference type="InParanoid" id="A0A0D1ECB2"/>
<dbReference type="VEuPathDB" id="FungiDB:UMAG_00385"/>
<feature type="compositionally biased region" description="Polar residues" evidence="1">
    <location>
        <begin position="699"/>
        <end position="710"/>
    </location>
</feature>
<name>A0A0D1ECB2_MYCMD</name>
<feature type="region of interest" description="Disordered" evidence="1">
    <location>
        <begin position="1"/>
        <end position="142"/>
    </location>
</feature>
<feature type="compositionally biased region" description="Polar residues" evidence="1">
    <location>
        <begin position="655"/>
        <end position="672"/>
    </location>
</feature>
<feature type="compositionally biased region" description="Basic and acidic residues" evidence="1">
    <location>
        <begin position="68"/>
        <end position="79"/>
    </location>
</feature>
<accession>A0A0D1ECB2</accession>
<evidence type="ECO:0000313" key="2">
    <source>
        <dbReference type="EMBL" id="KIS71960.1"/>
    </source>
</evidence>
<evidence type="ECO:0000313" key="3">
    <source>
        <dbReference type="Proteomes" id="UP000000561"/>
    </source>
</evidence>
<keyword evidence="3" id="KW-1185">Reference proteome</keyword>
<dbReference type="Proteomes" id="UP000000561">
    <property type="component" value="Chromosome 1"/>
</dbReference>
<dbReference type="GeneID" id="23561702"/>
<proteinExistence type="predicted"/>
<feature type="region of interest" description="Disordered" evidence="1">
    <location>
        <begin position="691"/>
        <end position="710"/>
    </location>
</feature>
<feature type="compositionally biased region" description="Low complexity" evidence="1">
    <location>
        <begin position="1"/>
        <end position="14"/>
    </location>
</feature>
<sequence length="1007" mass="107921">MSSIECSAASSSVSDHIGATGTPVGFGETFESTTPYAGGSADDYKILRPGDFRRPKSQLKLRSALSSRDTHDSGSEASDRTASTSAPISANGHIRDTSPLPPDFDLVIKSPRNLAERQGGDRATFGPQDPDSDGSDAGDDIAMPSELNEEFATVDEHLGPKGGTFAHDMHSKKLCAATSSPRTHDAHLDQLKQEADKLWATYRPGKTPQHAWSASDHSLNSIIATSGQPAHNPHRITSLRRSAAVVLDAVPTRDSKLLRNSVATNSSQSQKSAALSLGGSPVDVLTFPRVTASSSHGSAPLYRGPASSDLHFHRPYTASIVSSASDGSFLSYQQSFESGTSPLLVHRSGTSSRVPSRMLRPATSGSIPNARVGASDFEHSHLMLSAATARPETSNRLTSEQRWQQVRRTKKLTQLLGEEMLLASNATHSEAASHNMRVKHRPQSMPFTAESAVHTSALTTTAGHKTRTLSRKLLRNRNHGVKSLDRASSDMMMQPPASAPASLNRKAAAVLGIAHPYSSGALARPSAEEMLASDGEMDRISDLQPRAFIPSGLEEFNQPTPKVAQLAAFSAAALDEGASPTLPQDGPFETFDRSHLDHALAISESRKLAAARDERRRRVAKMSRWLGEAVPAELISSGARQLPSAVIRSTEPALDSSSLGHDSAAYTSSELSNPRRGLPSSIASTACNSSALDHGSVSHEGSTGSNLHSFMSIDSSEDEADGEVPATVNRIAGRPRGPLAASHRSVTSSPRSVASALPDRISAYRTSIDSWEYLLDTNDHERLTELASIFHNTRLAPKAAISKTMSSIVRSPHSLDRPASSPAAPSMVPTSAALFECSISRASQSEMLHCSVGAIPRRSAAFLELSDSESDSTEADDELQDIDHLSPYYSATLRQKRIDSQDRSISKLSNFFGSTPSQIVQSQSDIHSGAIATSSGDCIDMIDDQNARRFQPFKAKGNRISQPDALKTMLRSLQEEALDDSGLTNVQKSEILRKVQMLKKRTTSMFA</sequence>
<dbReference type="OMA" id="ELYSHEF"/>
<dbReference type="eggNOG" id="ENOG502R28F">
    <property type="taxonomic scope" value="Eukaryota"/>
</dbReference>
<feature type="region of interest" description="Disordered" evidence="1">
    <location>
        <begin position="652"/>
        <end position="682"/>
    </location>
</feature>
<protein>
    <submittedName>
        <fullName evidence="2">Uncharacterized protein</fullName>
    </submittedName>
</protein>
<feature type="region of interest" description="Disordered" evidence="1">
    <location>
        <begin position="729"/>
        <end position="752"/>
    </location>
</feature>
<feature type="compositionally biased region" description="Acidic residues" evidence="1">
    <location>
        <begin position="130"/>
        <end position="139"/>
    </location>
</feature>
<dbReference type="KEGG" id="uma:UMAG_00385"/>
<dbReference type="RefSeq" id="XP_011386269.1">
    <property type="nucleotide sequence ID" value="XM_011387967.1"/>
</dbReference>
<dbReference type="EMBL" id="CM003140">
    <property type="protein sequence ID" value="KIS71960.1"/>
    <property type="molecule type" value="Genomic_DNA"/>
</dbReference>
<evidence type="ECO:0000256" key="1">
    <source>
        <dbReference type="SAM" id="MobiDB-lite"/>
    </source>
</evidence>
<dbReference type="AlphaFoldDB" id="A0A0D1ECB2"/>
<organism evidence="2 3">
    <name type="scientific">Mycosarcoma maydis</name>
    <name type="common">Corn smut fungus</name>
    <name type="synonym">Ustilago maydis</name>
    <dbReference type="NCBI Taxonomy" id="5270"/>
    <lineage>
        <taxon>Eukaryota</taxon>
        <taxon>Fungi</taxon>
        <taxon>Dikarya</taxon>
        <taxon>Basidiomycota</taxon>
        <taxon>Ustilaginomycotina</taxon>
        <taxon>Ustilaginomycetes</taxon>
        <taxon>Ustilaginales</taxon>
        <taxon>Ustilaginaceae</taxon>
        <taxon>Mycosarcoma</taxon>
    </lineage>
</organism>
<feature type="region of interest" description="Disordered" evidence="1">
    <location>
        <begin position="341"/>
        <end position="367"/>
    </location>
</feature>
<feature type="compositionally biased region" description="Basic and acidic residues" evidence="1">
    <location>
        <begin position="42"/>
        <end position="54"/>
    </location>
</feature>
<gene>
    <name evidence="2" type="ORF">UMAG_00385</name>
</gene>